<dbReference type="GO" id="GO:0005524">
    <property type="term" value="F:ATP binding"/>
    <property type="evidence" value="ECO:0007669"/>
    <property type="project" value="UniProtKB-UniRule"/>
</dbReference>
<dbReference type="PANTHER" id="PTHR13822:SF10">
    <property type="entry name" value="ATP SYNTHASE EPSILON CHAIN, CHLOROPLASTIC"/>
    <property type="match status" value="1"/>
</dbReference>
<gene>
    <name evidence="8 11" type="primary">atpC</name>
    <name evidence="11" type="ORF">I601_3923</name>
</gene>
<evidence type="ECO:0000256" key="3">
    <source>
        <dbReference type="ARBA" id="ARBA00022448"/>
    </source>
</evidence>
<dbReference type="EMBL" id="CP015079">
    <property type="protein sequence ID" value="ANH40321.1"/>
    <property type="molecule type" value="Genomic_DNA"/>
</dbReference>
<dbReference type="NCBIfam" id="TIGR01216">
    <property type="entry name" value="ATP_synt_epsi"/>
    <property type="match status" value="1"/>
</dbReference>
<dbReference type="Proteomes" id="UP000077868">
    <property type="component" value="Chromosome"/>
</dbReference>
<dbReference type="NCBIfam" id="NF009977">
    <property type="entry name" value="PRK13442.1"/>
    <property type="match status" value="1"/>
</dbReference>
<protein>
    <recommendedName>
        <fullName evidence="8">ATP synthase epsilon chain</fullName>
    </recommendedName>
    <alternativeName>
        <fullName evidence="8">ATP synthase F1 sector epsilon subunit</fullName>
    </alternativeName>
    <alternativeName>
        <fullName evidence="8">F-ATPase epsilon subunit</fullName>
    </alternativeName>
</protein>
<proteinExistence type="inferred from homology"/>
<evidence type="ECO:0000256" key="4">
    <source>
        <dbReference type="ARBA" id="ARBA00023065"/>
    </source>
</evidence>
<evidence type="ECO:0000313" key="11">
    <source>
        <dbReference type="EMBL" id="ANH40321.1"/>
    </source>
</evidence>
<reference evidence="11 12" key="1">
    <citation type="submission" date="2016-03" db="EMBL/GenBank/DDBJ databases">
        <title>Complete genome sequence of a soil Actinobacterium, Nocardioides dokdonensis FR1436.</title>
        <authorList>
            <person name="Kwon S.-K."/>
            <person name="Kim K."/>
            <person name="Kim J.F."/>
        </authorList>
    </citation>
    <scope>NUCLEOTIDE SEQUENCE [LARGE SCALE GENOMIC DNA]</scope>
    <source>
        <strain evidence="11 12">FR1436</strain>
    </source>
</reference>
<dbReference type="GO" id="GO:0046933">
    <property type="term" value="F:proton-transporting ATP synthase activity, rotational mechanism"/>
    <property type="evidence" value="ECO:0007669"/>
    <property type="project" value="UniProtKB-UniRule"/>
</dbReference>
<evidence type="ECO:0000256" key="6">
    <source>
        <dbReference type="ARBA" id="ARBA00023196"/>
    </source>
</evidence>
<dbReference type="RefSeq" id="WP_068113462.1">
    <property type="nucleotide sequence ID" value="NZ_CP015079.1"/>
</dbReference>
<dbReference type="GO" id="GO:0045259">
    <property type="term" value="C:proton-transporting ATP synthase complex"/>
    <property type="evidence" value="ECO:0007669"/>
    <property type="project" value="UniProtKB-KW"/>
</dbReference>
<keyword evidence="6 8" id="KW-0139">CF(1)</keyword>
<dbReference type="SUPFAM" id="SSF51344">
    <property type="entry name" value="Epsilon subunit of F1F0-ATP synthase N-terminal domain"/>
    <property type="match status" value="1"/>
</dbReference>
<evidence type="ECO:0000256" key="8">
    <source>
        <dbReference type="HAMAP-Rule" id="MF_00530"/>
    </source>
</evidence>
<name>A0A1A9GS98_9ACTN</name>
<evidence type="ECO:0000256" key="9">
    <source>
        <dbReference type="RuleBase" id="RU003656"/>
    </source>
</evidence>
<dbReference type="CDD" id="cd12152">
    <property type="entry name" value="F1-ATPase_delta"/>
    <property type="match status" value="1"/>
</dbReference>
<dbReference type="InterPro" id="IPR001469">
    <property type="entry name" value="ATP_synth_F1_dsu/esu"/>
</dbReference>
<accession>A0A1A9GS98</accession>
<keyword evidence="12" id="KW-1185">Reference proteome</keyword>
<keyword evidence="5 8" id="KW-0472">Membrane</keyword>
<dbReference type="GO" id="GO:0005886">
    <property type="term" value="C:plasma membrane"/>
    <property type="evidence" value="ECO:0007669"/>
    <property type="project" value="UniProtKB-SubCell"/>
</dbReference>
<keyword evidence="4 8" id="KW-0406">Ion transport</keyword>
<evidence type="ECO:0000256" key="1">
    <source>
        <dbReference type="ARBA" id="ARBA00004202"/>
    </source>
</evidence>
<evidence type="ECO:0000256" key="7">
    <source>
        <dbReference type="ARBA" id="ARBA00023310"/>
    </source>
</evidence>
<organism evidence="11 12">
    <name type="scientific">Nocardioides dokdonensis FR1436</name>
    <dbReference type="NCBI Taxonomy" id="1300347"/>
    <lineage>
        <taxon>Bacteria</taxon>
        <taxon>Bacillati</taxon>
        <taxon>Actinomycetota</taxon>
        <taxon>Actinomycetes</taxon>
        <taxon>Propionibacteriales</taxon>
        <taxon>Nocardioidaceae</taxon>
        <taxon>Nocardioides</taxon>
    </lineage>
</organism>
<comment type="function">
    <text evidence="8">Produces ATP from ADP in the presence of a proton gradient across the membrane.</text>
</comment>
<evidence type="ECO:0000259" key="10">
    <source>
        <dbReference type="Pfam" id="PF02823"/>
    </source>
</evidence>
<dbReference type="InterPro" id="IPR020546">
    <property type="entry name" value="ATP_synth_F1_dsu/esu_N"/>
</dbReference>
<dbReference type="InterPro" id="IPR036771">
    <property type="entry name" value="ATPsynth_dsu/esu_N"/>
</dbReference>
<dbReference type="AlphaFoldDB" id="A0A1A9GS98"/>
<feature type="domain" description="ATP synthase F1 complex delta/epsilon subunit N-terminal" evidence="10">
    <location>
        <begin position="9"/>
        <end position="87"/>
    </location>
</feature>
<comment type="similarity">
    <text evidence="2 8 9">Belongs to the ATPase epsilon chain family.</text>
</comment>
<dbReference type="KEGG" id="ndk:I601_3923"/>
<keyword evidence="3 8" id="KW-0813">Transport</keyword>
<sequence>MARDVGTGLHVELVAAHRTVWSGAASMVIARTTEGDIGVLAGHAPLLSLLIDAEVEIAAEDGIVHAVVDGGFISVADDRVSILSQHALLAEEIHIDEAKAALAAAEGLPTGDEREVEIRRASARIRAVEKAG</sequence>
<dbReference type="OrthoDB" id="9791445at2"/>
<comment type="subunit">
    <text evidence="8 9">F-type ATPases have 2 components, CF(1) - the catalytic core - and CF(0) - the membrane proton channel. CF(1) has five subunits: alpha(3), beta(3), gamma(1), delta(1), epsilon(1). CF(0) has three main subunits: a, b and c.</text>
</comment>
<keyword evidence="8" id="KW-0375">Hydrogen ion transport</keyword>
<comment type="subcellular location">
    <subcellularLocation>
        <location evidence="1 8">Cell membrane</location>
        <topology evidence="1 8">Peripheral membrane protein</topology>
    </subcellularLocation>
</comment>
<keyword evidence="8" id="KW-1003">Cell membrane</keyword>
<dbReference type="Pfam" id="PF02823">
    <property type="entry name" value="ATP-synt_DE_N"/>
    <property type="match status" value="1"/>
</dbReference>
<dbReference type="STRING" id="1300347.I601_3923"/>
<evidence type="ECO:0000256" key="5">
    <source>
        <dbReference type="ARBA" id="ARBA00023136"/>
    </source>
</evidence>
<evidence type="ECO:0000256" key="2">
    <source>
        <dbReference type="ARBA" id="ARBA00005712"/>
    </source>
</evidence>
<dbReference type="PATRIC" id="fig|1300347.3.peg.3929"/>
<evidence type="ECO:0000313" key="12">
    <source>
        <dbReference type="Proteomes" id="UP000077868"/>
    </source>
</evidence>
<dbReference type="PANTHER" id="PTHR13822">
    <property type="entry name" value="ATP SYNTHASE DELTA/EPSILON CHAIN"/>
    <property type="match status" value="1"/>
</dbReference>
<keyword evidence="7 8" id="KW-0066">ATP synthesis</keyword>
<dbReference type="HAMAP" id="MF_00530">
    <property type="entry name" value="ATP_synth_epsil_bac"/>
    <property type="match status" value="1"/>
</dbReference>
<dbReference type="Gene3D" id="2.60.15.10">
    <property type="entry name" value="F0F1 ATP synthase delta/epsilon subunit, N-terminal"/>
    <property type="match status" value="1"/>
</dbReference>